<dbReference type="EMBL" id="JAGSPN010000015">
    <property type="protein sequence ID" value="MBR7783814.1"/>
    <property type="molecule type" value="Genomic_DNA"/>
</dbReference>
<dbReference type="PROSITE" id="PS50113">
    <property type="entry name" value="PAC"/>
    <property type="match status" value="2"/>
</dbReference>
<dbReference type="InterPro" id="IPR004089">
    <property type="entry name" value="MCPsignal_dom"/>
</dbReference>
<dbReference type="GO" id="GO:0007165">
    <property type="term" value="P:signal transduction"/>
    <property type="evidence" value="ECO:0007669"/>
    <property type="project" value="UniProtKB-KW"/>
</dbReference>
<feature type="domain" description="Methyl-accepting transducer" evidence="2">
    <location>
        <begin position="382"/>
        <end position="568"/>
    </location>
</feature>
<dbReference type="SMART" id="SM00283">
    <property type="entry name" value="MA"/>
    <property type="match status" value="1"/>
</dbReference>
<feature type="domain" description="PAC" evidence="4">
    <location>
        <begin position="330"/>
        <end position="382"/>
    </location>
</feature>
<dbReference type="Proteomes" id="UP000680067">
    <property type="component" value="Unassembled WGS sequence"/>
</dbReference>
<accession>A0A941DQ80</accession>
<dbReference type="PROSITE" id="PS50111">
    <property type="entry name" value="CHEMOTAXIS_TRANSDUC_2"/>
    <property type="match status" value="1"/>
</dbReference>
<dbReference type="GO" id="GO:0004888">
    <property type="term" value="F:transmembrane signaling receptor activity"/>
    <property type="evidence" value="ECO:0007669"/>
    <property type="project" value="InterPro"/>
</dbReference>
<evidence type="ECO:0000313" key="5">
    <source>
        <dbReference type="EMBL" id="MBR7783814.1"/>
    </source>
</evidence>
<evidence type="ECO:0000259" key="3">
    <source>
        <dbReference type="PROSITE" id="PS50112"/>
    </source>
</evidence>
<dbReference type="Pfam" id="PF08448">
    <property type="entry name" value="PAS_4"/>
    <property type="match status" value="1"/>
</dbReference>
<feature type="domain" description="PAC" evidence="4">
    <location>
        <begin position="208"/>
        <end position="260"/>
    </location>
</feature>
<dbReference type="InterPro" id="IPR035965">
    <property type="entry name" value="PAS-like_dom_sf"/>
</dbReference>
<dbReference type="SMART" id="SM00086">
    <property type="entry name" value="PAC"/>
    <property type="match status" value="2"/>
</dbReference>
<dbReference type="Pfam" id="PF00015">
    <property type="entry name" value="MCPsignal"/>
    <property type="match status" value="1"/>
</dbReference>
<dbReference type="InterPro" id="IPR000700">
    <property type="entry name" value="PAS-assoc_C"/>
</dbReference>
<sequence>MSLQSAGNLSTVDTIPSTFLHLLNTPLPLAFIDGDARILAVNVPLADLLNCEASECAGKLLVESGIKVSPDAWNIAQFAEAVRSGQPFTTTIEISSQPVRWLQLQCTPVTADGMLNRQVMVTATDVTATHLQLSELQSVRHAIDKSRAVIEFDLKGYVVNANEQFLQIFGYQLDEIKGRHHRIFCDPAEAASADYLAFWERLRMGDFQAGQYCRISKEGKEVWIQATYNPIMGSDGKPYKIMKFASDISQERLLQTETRGKMEALNRSQAIIEFDLEGNILHANSNFLRSLGYTEAEVSGKHHSMFCEEQYVHSADYRNFWADLGEGKFKSDRYKRLAKHGAEVWIQATYNPILDRHGRAYKIVKFAVDVTEQVELEEAIHEKIRDMIGVLQNLTRSIESIASSSHSSSSLAQKTQSGAAEGSVLLAKTREAIVAIENSSVSIQNITRTISDISNQTHLLAFNAAIEAARAGEHGLGFSVVADEVRKLAEKSAVAAQEISTLINQAVDRVKDGSRLSEDVQSQFSTIVELVQNTSSSILAISDATTDQVSATEQVSGLLHDLKTLVSR</sequence>
<feature type="domain" description="PAS" evidence="3">
    <location>
        <begin position="135"/>
        <end position="179"/>
    </location>
</feature>
<dbReference type="PROSITE" id="PS50112">
    <property type="entry name" value="PAS"/>
    <property type="match status" value="2"/>
</dbReference>
<dbReference type="InterPro" id="IPR004090">
    <property type="entry name" value="Chemotax_Me-accpt_rcpt"/>
</dbReference>
<keyword evidence="1" id="KW-0807">Transducer</keyword>
<dbReference type="InterPro" id="IPR000014">
    <property type="entry name" value="PAS"/>
</dbReference>
<dbReference type="GO" id="GO:0006935">
    <property type="term" value="P:chemotaxis"/>
    <property type="evidence" value="ECO:0007669"/>
    <property type="project" value="InterPro"/>
</dbReference>
<dbReference type="SUPFAM" id="SSF58104">
    <property type="entry name" value="Methyl-accepting chemotaxis protein (MCP) signaling domain"/>
    <property type="match status" value="1"/>
</dbReference>
<reference evidence="5" key="1">
    <citation type="submission" date="2021-04" db="EMBL/GenBank/DDBJ databases">
        <title>novel species isolated from subtropical streams in China.</title>
        <authorList>
            <person name="Lu H."/>
        </authorList>
    </citation>
    <scope>NUCLEOTIDE SEQUENCE</scope>
    <source>
        <strain evidence="5">LFS511W</strain>
    </source>
</reference>
<dbReference type="InterPro" id="IPR001610">
    <property type="entry name" value="PAC"/>
</dbReference>
<evidence type="ECO:0000259" key="4">
    <source>
        <dbReference type="PROSITE" id="PS50113"/>
    </source>
</evidence>
<dbReference type="PRINTS" id="PR00260">
    <property type="entry name" value="CHEMTRNSDUCR"/>
</dbReference>
<dbReference type="InterPro" id="IPR013656">
    <property type="entry name" value="PAS_4"/>
</dbReference>
<keyword evidence="6" id="KW-1185">Reference proteome</keyword>
<dbReference type="PANTHER" id="PTHR24422:SF10">
    <property type="entry name" value="CHEMOTAXIS PROTEIN METHYLTRANSFERASE 2"/>
    <property type="match status" value="1"/>
</dbReference>
<comment type="caution">
    <text evidence="5">The sequence shown here is derived from an EMBL/GenBank/DDBJ whole genome shotgun (WGS) entry which is preliminary data.</text>
</comment>
<name>A0A941DQ80_9BURK</name>
<dbReference type="PANTHER" id="PTHR24422">
    <property type="entry name" value="CHEMOTAXIS PROTEIN METHYLTRANSFERASE"/>
    <property type="match status" value="1"/>
</dbReference>
<organism evidence="5 6">
    <name type="scientific">Undibacterium luofuense</name>
    <dbReference type="NCBI Taxonomy" id="2828733"/>
    <lineage>
        <taxon>Bacteria</taxon>
        <taxon>Pseudomonadati</taxon>
        <taxon>Pseudomonadota</taxon>
        <taxon>Betaproteobacteria</taxon>
        <taxon>Burkholderiales</taxon>
        <taxon>Oxalobacteraceae</taxon>
        <taxon>Undibacterium</taxon>
    </lineage>
</organism>
<dbReference type="AlphaFoldDB" id="A0A941DQ80"/>
<protein>
    <submittedName>
        <fullName evidence="5">PAS domain S-box protein</fullName>
    </submittedName>
</protein>
<dbReference type="SMART" id="SM00091">
    <property type="entry name" value="PAS"/>
    <property type="match status" value="3"/>
</dbReference>
<dbReference type="GO" id="GO:0016020">
    <property type="term" value="C:membrane"/>
    <property type="evidence" value="ECO:0007669"/>
    <property type="project" value="InterPro"/>
</dbReference>
<dbReference type="RefSeq" id="WP_212689087.1">
    <property type="nucleotide sequence ID" value="NZ_JAGSPN010000015.1"/>
</dbReference>
<proteinExistence type="predicted"/>
<evidence type="ECO:0000313" key="6">
    <source>
        <dbReference type="Proteomes" id="UP000680067"/>
    </source>
</evidence>
<dbReference type="CDD" id="cd00130">
    <property type="entry name" value="PAS"/>
    <property type="match status" value="2"/>
</dbReference>
<evidence type="ECO:0000259" key="2">
    <source>
        <dbReference type="PROSITE" id="PS50111"/>
    </source>
</evidence>
<dbReference type="Pfam" id="PF08447">
    <property type="entry name" value="PAS_3"/>
    <property type="match status" value="2"/>
</dbReference>
<evidence type="ECO:0000256" key="1">
    <source>
        <dbReference type="PROSITE-ProRule" id="PRU00284"/>
    </source>
</evidence>
<dbReference type="SUPFAM" id="SSF55785">
    <property type="entry name" value="PYP-like sensor domain (PAS domain)"/>
    <property type="match status" value="3"/>
</dbReference>
<feature type="domain" description="PAS" evidence="3">
    <location>
        <begin position="271"/>
        <end position="301"/>
    </location>
</feature>
<dbReference type="InterPro" id="IPR013655">
    <property type="entry name" value="PAS_fold_3"/>
</dbReference>
<dbReference type="Gene3D" id="3.30.450.20">
    <property type="entry name" value="PAS domain"/>
    <property type="match status" value="3"/>
</dbReference>
<gene>
    <name evidence="5" type="ORF">KDM89_16835</name>
</gene>
<dbReference type="InterPro" id="IPR050903">
    <property type="entry name" value="Bact_Chemotaxis_MeTrfase"/>
</dbReference>
<dbReference type="NCBIfam" id="TIGR00229">
    <property type="entry name" value="sensory_box"/>
    <property type="match status" value="2"/>
</dbReference>
<dbReference type="Gene3D" id="1.10.287.950">
    <property type="entry name" value="Methyl-accepting chemotaxis protein"/>
    <property type="match status" value="1"/>
</dbReference>